<feature type="transmembrane region" description="Helical" evidence="1">
    <location>
        <begin position="35"/>
        <end position="54"/>
    </location>
</feature>
<dbReference type="Proteomes" id="UP000001542">
    <property type="component" value="Unassembled WGS sequence"/>
</dbReference>
<evidence type="ECO:0000313" key="2">
    <source>
        <dbReference type="EMBL" id="EAX93128.1"/>
    </source>
</evidence>
<accession>A2FPQ2</accession>
<feature type="transmembrane region" description="Helical" evidence="1">
    <location>
        <begin position="129"/>
        <end position="150"/>
    </location>
</feature>
<dbReference type="AlphaFoldDB" id="A2FPQ2"/>
<feature type="transmembrane region" description="Helical" evidence="1">
    <location>
        <begin position="187"/>
        <end position="207"/>
    </location>
</feature>
<reference evidence="2" key="1">
    <citation type="submission" date="2006-10" db="EMBL/GenBank/DDBJ databases">
        <authorList>
            <person name="Amadeo P."/>
            <person name="Zhao Q."/>
            <person name="Wortman J."/>
            <person name="Fraser-Liggett C."/>
            <person name="Carlton J."/>
        </authorList>
    </citation>
    <scope>NUCLEOTIDE SEQUENCE</scope>
    <source>
        <strain evidence="2">G3</strain>
    </source>
</reference>
<sequence length="277" mass="31506">MNIQTLKIIYSCIASFATIVAYVISYFLKFERKDLSEIFFGSIMISDALTFMSIDSIADGTSGYPYNFLLALFAFTTLTFYSFFHDSLALLDDSLLVKCDMVNNTPMLSSEDKIQEIEETPKFNFWDNFVSIILFVLSTVECISFGETLSMYTNIYDLNHRLPYIIPVRFFQILCISTILRDTQMTDIWYIFVAILNAICVGVFGSIKSIMSSRACDIFFAVSSSLLLGSFLYFGAIAIHNSFISLAHSRWFSIIIAIVGFLIPSIFRVLMFDSSTW</sequence>
<feature type="transmembrane region" description="Helical" evidence="1">
    <location>
        <begin position="251"/>
        <end position="271"/>
    </location>
</feature>
<evidence type="ECO:0000256" key="1">
    <source>
        <dbReference type="SAM" id="Phobius"/>
    </source>
</evidence>
<keyword evidence="1" id="KW-1133">Transmembrane helix</keyword>
<dbReference type="RefSeq" id="XP_001306058.1">
    <property type="nucleotide sequence ID" value="XM_001306057.1"/>
</dbReference>
<feature type="transmembrane region" description="Helical" evidence="1">
    <location>
        <begin position="219"/>
        <end position="239"/>
    </location>
</feature>
<dbReference type="VEuPathDB" id="TrichDB:TVAG_234460"/>
<proteinExistence type="predicted"/>
<dbReference type="EMBL" id="DS113929">
    <property type="protein sequence ID" value="EAX93128.1"/>
    <property type="molecule type" value="Genomic_DNA"/>
</dbReference>
<dbReference type="InParanoid" id="A2FPQ2"/>
<reference evidence="2" key="2">
    <citation type="journal article" date="2007" name="Science">
        <title>Draft genome sequence of the sexually transmitted pathogen Trichomonas vaginalis.</title>
        <authorList>
            <person name="Carlton J.M."/>
            <person name="Hirt R.P."/>
            <person name="Silva J.C."/>
            <person name="Delcher A.L."/>
            <person name="Schatz M."/>
            <person name="Zhao Q."/>
            <person name="Wortman J.R."/>
            <person name="Bidwell S.L."/>
            <person name="Alsmark U.C.M."/>
            <person name="Besteiro S."/>
            <person name="Sicheritz-Ponten T."/>
            <person name="Noel C.J."/>
            <person name="Dacks J.B."/>
            <person name="Foster P.G."/>
            <person name="Simillion C."/>
            <person name="Van de Peer Y."/>
            <person name="Miranda-Saavedra D."/>
            <person name="Barton G.J."/>
            <person name="Westrop G.D."/>
            <person name="Mueller S."/>
            <person name="Dessi D."/>
            <person name="Fiori P.L."/>
            <person name="Ren Q."/>
            <person name="Paulsen I."/>
            <person name="Zhang H."/>
            <person name="Bastida-Corcuera F.D."/>
            <person name="Simoes-Barbosa A."/>
            <person name="Brown M.T."/>
            <person name="Hayes R.D."/>
            <person name="Mukherjee M."/>
            <person name="Okumura C.Y."/>
            <person name="Schneider R."/>
            <person name="Smith A.J."/>
            <person name="Vanacova S."/>
            <person name="Villalvazo M."/>
            <person name="Haas B.J."/>
            <person name="Pertea M."/>
            <person name="Feldblyum T.V."/>
            <person name="Utterback T.R."/>
            <person name="Shu C.L."/>
            <person name="Osoegawa K."/>
            <person name="de Jong P.J."/>
            <person name="Hrdy I."/>
            <person name="Horvathova L."/>
            <person name="Zubacova Z."/>
            <person name="Dolezal P."/>
            <person name="Malik S.B."/>
            <person name="Logsdon J.M. Jr."/>
            <person name="Henze K."/>
            <person name="Gupta A."/>
            <person name="Wang C.C."/>
            <person name="Dunne R.L."/>
            <person name="Upcroft J.A."/>
            <person name="Upcroft P."/>
            <person name="White O."/>
            <person name="Salzberg S.L."/>
            <person name="Tang P."/>
            <person name="Chiu C.-H."/>
            <person name="Lee Y.-S."/>
            <person name="Embley T.M."/>
            <person name="Coombs G.H."/>
            <person name="Mottram J.C."/>
            <person name="Tachezy J."/>
            <person name="Fraser-Liggett C.M."/>
            <person name="Johnson P.J."/>
        </authorList>
    </citation>
    <scope>NUCLEOTIDE SEQUENCE [LARGE SCALE GENOMIC DNA]</scope>
    <source>
        <strain evidence="2">G3</strain>
    </source>
</reference>
<feature type="transmembrane region" description="Helical" evidence="1">
    <location>
        <begin position="66"/>
        <end position="84"/>
    </location>
</feature>
<dbReference type="VEuPathDB" id="TrichDB:TVAGG3_0774750"/>
<dbReference type="KEGG" id="tva:4750846"/>
<keyword evidence="1" id="KW-0812">Transmembrane</keyword>
<keyword evidence="3" id="KW-1185">Reference proteome</keyword>
<feature type="transmembrane region" description="Helical" evidence="1">
    <location>
        <begin position="7"/>
        <end position="29"/>
    </location>
</feature>
<protein>
    <submittedName>
        <fullName evidence="2">Uncharacterized protein</fullName>
    </submittedName>
</protein>
<organism evidence="2 3">
    <name type="scientific">Trichomonas vaginalis (strain ATCC PRA-98 / G3)</name>
    <dbReference type="NCBI Taxonomy" id="412133"/>
    <lineage>
        <taxon>Eukaryota</taxon>
        <taxon>Metamonada</taxon>
        <taxon>Parabasalia</taxon>
        <taxon>Trichomonadida</taxon>
        <taxon>Trichomonadidae</taxon>
        <taxon>Trichomonas</taxon>
    </lineage>
</organism>
<keyword evidence="1" id="KW-0472">Membrane</keyword>
<gene>
    <name evidence="2" type="ORF">TVAG_234460</name>
</gene>
<name>A2FPQ2_TRIV3</name>
<evidence type="ECO:0000313" key="3">
    <source>
        <dbReference type="Proteomes" id="UP000001542"/>
    </source>
</evidence>